<organism evidence="2 3">
    <name type="scientific">Candidatus Segetimicrobium genomatis</name>
    <dbReference type="NCBI Taxonomy" id="2569760"/>
    <lineage>
        <taxon>Bacteria</taxon>
        <taxon>Bacillati</taxon>
        <taxon>Candidatus Sysuimicrobiota</taxon>
        <taxon>Candidatus Sysuimicrobiia</taxon>
        <taxon>Candidatus Sysuimicrobiales</taxon>
        <taxon>Candidatus Segetimicrobiaceae</taxon>
        <taxon>Candidatus Segetimicrobium</taxon>
    </lineage>
</organism>
<evidence type="ECO:0000259" key="1">
    <source>
        <dbReference type="Pfam" id="PF08291"/>
    </source>
</evidence>
<reference evidence="2 3" key="1">
    <citation type="journal article" date="2019" name="Nat. Microbiol.">
        <title>Mediterranean grassland soil C-N compound turnover is dependent on rainfall and depth, and is mediated by genomically divergent microorganisms.</title>
        <authorList>
            <person name="Diamond S."/>
            <person name="Andeer P.F."/>
            <person name="Li Z."/>
            <person name="Crits-Christoph A."/>
            <person name="Burstein D."/>
            <person name="Anantharaman K."/>
            <person name="Lane K.R."/>
            <person name="Thomas B.C."/>
            <person name="Pan C."/>
            <person name="Northen T.R."/>
            <person name="Banfield J.F."/>
        </authorList>
    </citation>
    <scope>NUCLEOTIDE SEQUENCE [LARGE SCALE GENOMIC DNA]</scope>
    <source>
        <strain evidence="2">NP_3</strain>
    </source>
</reference>
<evidence type="ECO:0000313" key="3">
    <source>
        <dbReference type="Proteomes" id="UP000318509"/>
    </source>
</evidence>
<gene>
    <name evidence="2" type="ORF">E6H00_12890</name>
</gene>
<sequence>MTTQLTPHFALEEFQHGDPIPPELIPIFRELCETILEPVHLEFCTVVRASPAMDEIGEGRVIVTSGYRSPRENAAAHGQPNSEHLATPMHCATDFLIDTCGTRAVFDWMRHNPSLPFHQLIYETDAHGGAIVHVSINKLMPGVRSVLIGATHNAAPYQKVDYVAYSPPPQPPEMLASSEG</sequence>
<dbReference type="SUPFAM" id="SSF55166">
    <property type="entry name" value="Hedgehog/DD-peptidase"/>
    <property type="match status" value="1"/>
</dbReference>
<name>A0A537JXQ4_9BACT</name>
<protein>
    <recommendedName>
        <fullName evidence="1">Peptidase M15A C-terminal domain-containing protein</fullName>
    </recommendedName>
</protein>
<dbReference type="InterPro" id="IPR009045">
    <property type="entry name" value="Zn_M74/Hedgehog-like"/>
</dbReference>
<dbReference type="Proteomes" id="UP000318509">
    <property type="component" value="Unassembled WGS sequence"/>
</dbReference>
<feature type="domain" description="Peptidase M15A C-terminal" evidence="1">
    <location>
        <begin position="54"/>
        <end position="113"/>
    </location>
</feature>
<dbReference type="Gene3D" id="3.30.1380.10">
    <property type="match status" value="1"/>
</dbReference>
<dbReference type="EMBL" id="VBAK01000141">
    <property type="protein sequence ID" value="TMI88323.1"/>
    <property type="molecule type" value="Genomic_DNA"/>
</dbReference>
<comment type="caution">
    <text evidence="2">The sequence shown here is derived from an EMBL/GenBank/DDBJ whole genome shotgun (WGS) entry which is preliminary data.</text>
</comment>
<dbReference type="Pfam" id="PF08291">
    <property type="entry name" value="Peptidase_M15_3"/>
    <property type="match status" value="1"/>
</dbReference>
<evidence type="ECO:0000313" key="2">
    <source>
        <dbReference type="EMBL" id="TMI88323.1"/>
    </source>
</evidence>
<accession>A0A537JXQ4</accession>
<dbReference type="InterPro" id="IPR013230">
    <property type="entry name" value="Peptidase_M15A_C"/>
</dbReference>
<dbReference type="AlphaFoldDB" id="A0A537JXQ4"/>
<proteinExistence type="predicted"/>